<accession>A0A7S3CZX3</accession>
<organism evidence="2">
    <name type="scientific">Palpitomonas bilix</name>
    <dbReference type="NCBI Taxonomy" id="652834"/>
    <lineage>
        <taxon>Eukaryota</taxon>
        <taxon>Eukaryota incertae sedis</taxon>
    </lineage>
</organism>
<evidence type="ECO:0000313" key="2">
    <source>
        <dbReference type="EMBL" id="CAE0242089.1"/>
    </source>
</evidence>
<feature type="compositionally biased region" description="Basic and acidic residues" evidence="1">
    <location>
        <begin position="1"/>
        <end position="10"/>
    </location>
</feature>
<dbReference type="AlphaFoldDB" id="A0A7S3CZX3"/>
<feature type="compositionally biased region" description="Basic and acidic residues" evidence="1">
    <location>
        <begin position="81"/>
        <end position="91"/>
    </location>
</feature>
<feature type="compositionally biased region" description="Basic and acidic residues" evidence="1">
    <location>
        <begin position="303"/>
        <end position="313"/>
    </location>
</feature>
<feature type="region of interest" description="Disordered" evidence="1">
    <location>
        <begin position="406"/>
        <end position="436"/>
    </location>
</feature>
<proteinExistence type="predicted"/>
<feature type="region of interest" description="Disordered" evidence="1">
    <location>
        <begin position="1"/>
        <end position="109"/>
    </location>
</feature>
<feature type="region of interest" description="Disordered" evidence="1">
    <location>
        <begin position="674"/>
        <end position="713"/>
    </location>
</feature>
<feature type="compositionally biased region" description="Basic and acidic residues" evidence="1">
    <location>
        <begin position="678"/>
        <end position="688"/>
    </location>
</feature>
<gene>
    <name evidence="2" type="ORF">PBIL07802_LOCUS4253</name>
</gene>
<name>A0A7S3CZX3_9EUKA</name>
<protein>
    <submittedName>
        <fullName evidence="2">Uncharacterized protein</fullName>
    </submittedName>
</protein>
<feature type="compositionally biased region" description="Basic and acidic residues" evidence="1">
    <location>
        <begin position="26"/>
        <end position="44"/>
    </location>
</feature>
<sequence length="820" mass="88203">MARQDKEEGGARSGGIDSNEGGGEGGESKGEDEREGKEQGRGEDGSAPVRKRRRRLREADKLKRDLQESALSKMQEVEIEEERKEEERNDSEREDGDNVDDVARNGEKGEKHRRFFSHTCDKHGHDCNGGSECYAQTILSVVGMQAGEGSGEEEAHLPHMFSTVAEMEHHVVACLKKVCTILDMQLTSAEVREGEGSSRGGGGDGEEKSVLFALSQLPSIARFSLLQSKQAGTTARAAAGEKRGAGQSSVVGEGSSGKDGEASREESVLAKAVTELSAVSTLVRLAGDEGAFVAVASQTGEDGEGKMVEDGGRRPSFPRPSSSTSPMEQYRATMVSIHQPRLIMTGANTDEIDAAVSDMMCATPDTPSRGGESGVEKRKGLPSLAGGIAPILRKRLLFAATATARGGNTTSDVVPPSTIDKVGGGSGGEEEKSNTSVHMPNTKTIVRALTILKAWIGATPLQLDLFRPFHRFISAVIESVEACCASEKEGKAEGVTTQLRCLLSGENAQLKKIVDSSRTSLTSRRTKMLRQAVQSSFEASTSATSSAKVDMDVSPARLLKVLDGVIALLFARSLPALVRVEKKRRGSKAGEESKEVEEDRGAHAPMFVFEDVLGVDVNENHLRAINPTFRDDTVEGLFASHHCLSLTSMSQVGEEKSRDIVRAAIHSAMHIGGLNASKLREKEEERRMGSRRSQQRGGGSRKRKATSSIAGMNEDNAGGFDTLRYDIELALRALSQVAGRKSVDVQKWLLLFGRESRNAAALDEVSVEEMQHLSDANTAAVQARFTQSVGHLIYTGFCRPSKKDGEIDILLDPAGFSRYS</sequence>
<feature type="compositionally biased region" description="Basic and acidic residues" evidence="1">
    <location>
        <begin position="57"/>
        <end position="67"/>
    </location>
</feature>
<evidence type="ECO:0000256" key="1">
    <source>
        <dbReference type="SAM" id="MobiDB-lite"/>
    </source>
</evidence>
<feature type="compositionally biased region" description="Basic residues" evidence="1">
    <location>
        <begin position="689"/>
        <end position="705"/>
    </location>
</feature>
<reference evidence="2" key="1">
    <citation type="submission" date="2021-01" db="EMBL/GenBank/DDBJ databases">
        <authorList>
            <person name="Corre E."/>
            <person name="Pelletier E."/>
            <person name="Niang G."/>
            <person name="Scheremetjew M."/>
            <person name="Finn R."/>
            <person name="Kale V."/>
            <person name="Holt S."/>
            <person name="Cochrane G."/>
            <person name="Meng A."/>
            <person name="Brown T."/>
            <person name="Cohen L."/>
        </authorList>
    </citation>
    <scope>NUCLEOTIDE SEQUENCE</scope>
    <source>
        <strain evidence="2">NIES-2562</strain>
    </source>
</reference>
<feature type="region of interest" description="Disordered" evidence="1">
    <location>
        <begin position="301"/>
        <end position="327"/>
    </location>
</feature>
<dbReference type="EMBL" id="HBIB01006834">
    <property type="protein sequence ID" value="CAE0242089.1"/>
    <property type="molecule type" value="Transcribed_RNA"/>
</dbReference>
<feature type="region of interest" description="Disordered" evidence="1">
    <location>
        <begin position="236"/>
        <end position="263"/>
    </location>
</feature>